<sequence length="532" mass="59959">MSNLIALIKVDFLNLTGINKLLKETSKKEKSRIILMFLTVAISIGMLVFIASKYFMEIGKLLSTVGGLEILLYFGVIGSTALIFFTSLYKAQGFLFGQKDFDFLMALPLKSYTILLSKLLNLVVINYLVEIIVMVPPAIIYFMNSNSNFLNVINFIILFIFVPFIPIVVASVVAFIISYVSSRMKYKNLATIIMSFIAVILFMAISMNLDNSIRPEALDVNGICNMLKKAYIPSYYFTLAIKDLNFLYASNFILLSIAVFSLFIYVFNKSFKVINSKLMETYKKDNYKMKDLSESSQLKALIKKEMKRYFSSSVYVLNTFFGIVLLTIVSIIALFFGQDQLMKILDIPVAKDLIGNFVIVIMSFCVVMTCTTSSSISLESNNLWILKSSPIRTIDIFKSKIIFNLSLILPAVMMNSVLLAIAFKATLIQLLWYLIIPTLYGITVAIGGLIINLYFPKLVWTSETVVVKQSLSSFLGVMLGMVIVVIPVISFIFLKIRNINIFISILALVLICIIFILCNILKNKGVELFNKL</sequence>
<evidence type="ECO:0000313" key="2">
    <source>
        <dbReference type="EMBL" id="NEU04647.1"/>
    </source>
</evidence>
<organism evidence="2 3">
    <name type="scientific">Clostridium senegalense</name>
    <dbReference type="NCBI Taxonomy" id="1465809"/>
    <lineage>
        <taxon>Bacteria</taxon>
        <taxon>Bacillati</taxon>
        <taxon>Bacillota</taxon>
        <taxon>Clostridia</taxon>
        <taxon>Eubacteriales</taxon>
        <taxon>Clostridiaceae</taxon>
        <taxon>Clostridium</taxon>
    </lineage>
</organism>
<keyword evidence="1" id="KW-1133">Transmembrane helix</keyword>
<feature type="transmembrane region" description="Helical" evidence="1">
    <location>
        <begin position="357"/>
        <end position="380"/>
    </location>
</feature>
<feature type="transmembrane region" description="Helical" evidence="1">
    <location>
        <begin position="246"/>
        <end position="267"/>
    </location>
</feature>
<keyword evidence="1" id="KW-0812">Transmembrane</keyword>
<feature type="transmembrane region" description="Helical" evidence="1">
    <location>
        <begin position="314"/>
        <end position="337"/>
    </location>
</feature>
<accession>A0A6M0H2A8</accession>
<evidence type="ECO:0000313" key="3">
    <source>
        <dbReference type="Proteomes" id="UP000481872"/>
    </source>
</evidence>
<reference evidence="2 3" key="1">
    <citation type="submission" date="2020-02" db="EMBL/GenBank/DDBJ databases">
        <title>Genome assembly of a novel Clostridium senegalense strain.</title>
        <authorList>
            <person name="Gupta T.B."/>
            <person name="Jauregui R."/>
            <person name="Maclean P."/>
            <person name="Nawarathana A."/>
            <person name="Brightwell G."/>
        </authorList>
    </citation>
    <scope>NUCLEOTIDE SEQUENCE [LARGE SCALE GENOMIC DNA]</scope>
    <source>
        <strain evidence="2 3">AGRFS4</strain>
    </source>
</reference>
<feature type="transmembrane region" description="Helical" evidence="1">
    <location>
        <begin position="33"/>
        <end position="50"/>
    </location>
</feature>
<keyword evidence="3" id="KW-1185">Reference proteome</keyword>
<feature type="transmembrane region" description="Helical" evidence="1">
    <location>
        <begin position="155"/>
        <end position="177"/>
    </location>
</feature>
<name>A0A6M0H2A8_9CLOT</name>
<protein>
    <submittedName>
        <fullName evidence="2">ABC transporter permease</fullName>
    </submittedName>
</protein>
<evidence type="ECO:0000256" key="1">
    <source>
        <dbReference type="SAM" id="Phobius"/>
    </source>
</evidence>
<feature type="transmembrane region" description="Helical" evidence="1">
    <location>
        <begin position="70"/>
        <end position="89"/>
    </location>
</feature>
<dbReference type="RefSeq" id="WP_199869683.1">
    <property type="nucleotide sequence ID" value="NZ_JAAGPU010000010.1"/>
</dbReference>
<comment type="caution">
    <text evidence="2">The sequence shown here is derived from an EMBL/GenBank/DDBJ whole genome shotgun (WGS) entry which is preliminary data.</text>
</comment>
<keyword evidence="1" id="KW-0472">Membrane</keyword>
<proteinExistence type="predicted"/>
<feature type="transmembrane region" description="Helical" evidence="1">
    <location>
        <begin position="499"/>
        <end position="521"/>
    </location>
</feature>
<feature type="transmembrane region" description="Helical" evidence="1">
    <location>
        <begin position="401"/>
        <end position="424"/>
    </location>
</feature>
<feature type="transmembrane region" description="Helical" evidence="1">
    <location>
        <begin position="474"/>
        <end position="493"/>
    </location>
</feature>
<dbReference type="EMBL" id="JAAGPU010000010">
    <property type="protein sequence ID" value="NEU04647.1"/>
    <property type="molecule type" value="Genomic_DNA"/>
</dbReference>
<dbReference type="AlphaFoldDB" id="A0A6M0H2A8"/>
<gene>
    <name evidence="2" type="ORF">G3M99_07170</name>
</gene>
<dbReference type="Proteomes" id="UP000481872">
    <property type="component" value="Unassembled WGS sequence"/>
</dbReference>
<feature type="transmembrane region" description="Helical" evidence="1">
    <location>
        <begin position="189"/>
        <end position="209"/>
    </location>
</feature>
<feature type="transmembrane region" description="Helical" evidence="1">
    <location>
        <begin position="430"/>
        <end position="454"/>
    </location>
</feature>
<feature type="transmembrane region" description="Helical" evidence="1">
    <location>
        <begin position="119"/>
        <end position="143"/>
    </location>
</feature>